<feature type="compositionally biased region" description="Low complexity" evidence="1">
    <location>
        <begin position="235"/>
        <end position="263"/>
    </location>
</feature>
<feature type="compositionally biased region" description="Polar residues" evidence="1">
    <location>
        <begin position="287"/>
        <end position="303"/>
    </location>
</feature>
<dbReference type="Proteomes" id="UP000092462">
    <property type="component" value="Unassembled WGS sequence"/>
</dbReference>
<feature type="compositionally biased region" description="Basic and acidic residues" evidence="1">
    <location>
        <begin position="308"/>
        <end position="323"/>
    </location>
</feature>
<feature type="compositionally biased region" description="Polar residues" evidence="1">
    <location>
        <begin position="132"/>
        <end position="153"/>
    </location>
</feature>
<dbReference type="PANTHER" id="PTHR10841">
    <property type="entry name" value="SYNAPSIN"/>
    <property type="match status" value="1"/>
</dbReference>
<dbReference type="EnsemblMetazoa" id="PPAI003266-RA">
    <property type="protein sequence ID" value="PPAI003266-PA"/>
    <property type="gene ID" value="PPAI003266"/>
</dbReference>
<feature type="region of interest" description="Disordered" evidence="1">
    <location>
        <begin position="48"/>
        <end position="172"/>
    </location>
</feature>
<dbReference type="PANTHER" id="PTHR10841:SF17">
    <property type="entry name" value="SYNAPSIN"/>
    <property type="match status" value="1"/>
</dbReference>
<feature type="region of interest" description="Disordered" evidence="1">
    <location>
        <begin position="498"/>
        <end position="520"/>
    </location>
</feature>
<dbReference type="GO" id="GO:0030672">
    <property type="term" value="C:synaptic vesicle membrane"/>
    <property type="evidence" value="ECO:0007669"/>
    <property type="project" value="TreeGrafter"/>
</dbReference>
<dbReference type="VEuPathDB" id="VectorBase:PPAPM1_009757"/>
<name>A0A1B0EWC9_PHLPP</name>
<keyword evidence="4" id="KW-1185">Reference proteome</keyword>
<dbReference type="EMBL" id="AJVK01026450">
    <property type="status" value="NOT_ANNOTATED_CDS"/>
    <property type="molecule type" value="Genomic_DNA"/>
</dbReference>
<evidence type="ECO:0000256" key="1">
    <source>
        <dbReference type="SAM" id="MobiDB-lite"/>
    </source>
</evidence>
<feature type="region of interest" description="Disordered" evidence="1">
    <location>
        <begin position="206"/>
        <end position="369"/>
    </location>
</feature>
<organism evidence="3 4">
    <name type="scientific">Phlebotomus papatasi</name>
    <name type="common">Sandfly</name>
    <dbReference type="NCBI Taxonomy" id="29031"/>
    <lineage>
        <taxon>Eukaryota</taxon>
        <taxon>Metazoa</taxon>
        <taxon>Ecdysozoa</taxon>
        <taxon>Arthropoda</taxon>
        <taxon>Hexapoda</taxon>
        <taxon>Insecta</taxon>
        <taxon>Pterygota</taxon>
        <taxon>Neoptera</taxon>
        <taxon>Endopterygota</taxon>
        <taxon>Diptera</taxon>
        <taxon>Nematocera</taxon>
        <taxon>Psychodoidea</taxon>
        <taxon>Psychodidae</taxon>
        <taxon>Phlebotomus</taxon>
        <taxon>Phlebotomus</taxon>
    </lineage>
</organism>
<protein>
    <recommendedName>
        <fullName evidence="2">Synapsin ATP-binding domain-containing protein</fullName>
    </recommendedName>
</protein>
<feature type="compositionally biased region" description="Low complexity" evidence="1">
    <location>
        <begin position="58"/>
        <end position="78"/>
    </location>
</feature>
<feature type="compositionally biased region" description="Polar residues" evidence="1">
    <location>
        <begin position="211"/>
        <end position="229"/>
    </location>
</feature>
<dbReference type="AlphaFoldDB" id="A0A1B0EWC9"/>
<reference evidence="3" key="1">
    <citation type="submission" date="2022-08" db="UniProtKB">
        <authorList>
            <consortium name="EnsemblMetazoa"/>
        </authorList>
    </citation>
    <scope>IDENTIFICATION</scope>
    <source>
        <strain evidence="3">Israel</strain>
    </source>
</reference>
<dbReference type="InterPro" id="IPR020898">
    <property type="entry name" value="Synapsin_ATP-bd_dom"/>
</dbReference>
<feature type="compositionally biased region" description="Low complexity" evidence="1">
    <location>
        <begin position="509"/>
        <end position="520"/>
    </location>
</feature>
<dbReference type="GO" id="GO:0007269">
    <property type="term" value="P:neurotransmitter secretion"/>
    <property type="evidence" value="ECO:0007669"/>
    <property type="project" value="TreeGrafter"/>
</dbReference>
<dbReference type="Pfam" id="PF02750">
    <property type="entry name" value="Synapsin_C"/>
    <property type="match status" value="1"/>
</dbReference>
<proteinExistence type="predicted"/>
<accession>A0A1B0EWC9</accession>
<feature type="region of interest" description="Disordered" evidence="1">
    <location>
        <begin position="385"/>
        <end position="404"/>
    </location>
</feature>
<feature type="domain" description="Synapsin ATP-binding" evidence="2">
    <location>
        <begin position="2"/>
        <end position="49"/>
    </location>
</feature>
<feature type="region of interest" description="Disordered" evidence="1">
    <location>
        <begin position="444"/>
        <end position="480"/>
    </location>
</feature>
<evidence type="ECO:0000313" key="3">
    <source>
        <dbReference type="EnsemblMetazoa" id="PPAI003266-PA"/>
    </source>
</evidence>
<sequence length="535" mass="56434">MEVCGLSVGVANDGKEYILSAQDSTFPLMGDSQEEDRRHIADLVVGRMQNVCRPPGMSKTQSRTSISSRSGSAGGSPTEESVGGVLGSRPAPTGAPPPIPERTTPGVGSIGRHGSISSTSDIPDQPTEKAPTLSSASRRDSQTSQTSNVSGASATARGQRPQSQSSVVEDAEDTMKNLRKTFAGIFGDIGRAASDTSSLFGGLGEGGVITTAPTKSTDNGIVQGETTMDSGKVASGGSSSADLSRTSSNVSSYSTNPSASPSRNITADTQEETRRPSSERINPFDKLNTTSGTSKGTTYQYSVPSKADAPKDDEKTLDDIIKDRFHKQQGVRDETTGRYIPPAVPVSEPLVTETPPPSSADTDSSSDIFSKYKTPVPIAVATNRSEAFKKKDSNPSYSRSESMKSDAELIFGTSKPDLAHFSTGRYARSGSTDAEIIFGGAPTRNISKYSYSSRESQSSTESDNIFTRREETKSYSSDRSTDFATTKTYEGIQNAAFQDFDSPAGGAASTTTTSTTTSTVTSKWSGAIDDDYDLK</sequence>
<evidence type="ECO:0000259" key="2">
    <source>
        <dbReference type="Pfam" id="PF02750"/>
    </source>
</evidence>
<dbReference type="VEuPathDB" id="VectorBase:PPAI003266"/>
<evidence type="ECO:0000313" key="4">
    <source>
        <dbReference type="Proteomes" id="UP000092462"/>
    </source>
</evidence>
<feature type="compositionally biased region" description="Low complexity" evidence="1">
    <location>
        <begin position="447"/>
        <end position="462"/>
    </location>
</feature>